<gene>
    <name evidence="1" type="ORF">CN97_06640</name>
</gene>
<dbReference type="AlphaFoldDB" id="A0A086YD89"/>
<dbReference type="STRING" id="195105.CN97_06640"/>
<accession>A0A086YD89</accession>
<dbReference type="Proteomes" id="UP000028826">
    <property type="component" value="Unassembled WGS sequence"/>
</dbReference>
<protein>
    <submittedName>
        <fullName evidence="1">Uncharacterized protein</fullName>
    </submittedName>
</protein>
<dbReference type="OrthoDB" id="7869392at2"/>
<sequence>MIRHILLPAFLLTLAGCGPLINGGADPDRLNCLGEGAEARCQTVWDRDLGASYPAGRSQRGSYTSAPIVTVSPETAASSVPVVRDRSGVAAISLPAACLIGDRAYPQGSQAIREVTGQYRGIGFINPQPLNGQSKQEICTCSMAERAGPYWACI</sequence>
<reference evidence="1 2" key="1">
    <citation type="submission" date="2014-03" db="EMBL/GenBank/DDBJ databases">
        <title>Genome of Haematobacter massiliensis CCUG 47968.</title>
        <authorList>
            <person name="Wang D."/>
            <person name="Wang G."/>
        </authorList>
    </citation>
    <scope>NUCLEOTIDE SEQUENCE [LARGE SCALE GENOMIC DNA]</scope>
    <source>
        <strain evidence="1 2">CCUG 47968</strain>
    </source>
</reference>
<proteinExistence type="predicted"/>
<organism evidence="1 2">
    <name type="scientific">Haematobacter massiliensis</name>
    <dbReference type="NCBI Taxonomy" id="195105"/>
    <lineage>
        <taxon>Bacteria</taxon>
        <taxon>Pseudomonadati</taxon>
        <taxon>Pseudomonadota</taxon>
        <taxon>Alphaproteobacteria</taxon>
        <taxon>Rhodobacterales</taxon>
        <taxon>Paracoccaceae</taxon>
        <taxon>Haematobacter</taxon>
    </lineage>
</organism>
<name>A0A086YD89_9RHOB</name>
<dbReference type="PROSITE" id="PS51257">
    <property type="entry name" value="PROKAR_LIPOPROTEIN"/>
    <property type="match status" value="1"/>
</dbReference>
<comment type="caution">
    <text evidence="1">The sequence shown here is derived from an EMBL/GenBank/DDBJ whole genome shotgun (WGS) entry which is preliminary data.</text>
</comment>
<evidence type="ECO:0000313" key="1">
    <source>
        <dbReference type="EMBL" id="KFI32239.1"/>
    </source>
</evidence>
<keyword evidence="2" id="KW-1185">Reference proteome</keyword>
<dbReference type="EMBL" id="JGYG01000001">
    <property type="protein sequence ID" value="KFI32239.1"/>
    <property type="molecule type" value="Genomic_DNA"/>
</dbReference>
<dbReference type="RefSeq" id="WP_035706425.1">
    <property type="nucleotide sequence ID" value="NZ_CAMIFG010000009.1"/>
</dbReference>
<evidence type="ECO:0000313" key="2">
    <source>
        <dbReference type="Proteomes" id="UP000028826"/>
    </source>
</evidence>